<dbReference type="InParanoid" id="D8S0F9"/>
<dbReference type="HOGENOM" id="CLU_1091539_0_0_1"/>
<evidence type="ECO:0000313" key="2">
    <source>
        <dbReference type="Proteomes" id="UP000001514"/>
    </source>
</evidence>
<dbReference type="AlphaFoldDB" id="D8S0F9"/>
<protein>
    <submittedName>
        <fullName evidence="1">Uncharacterized protein</fullName>
    </submittedName>
</protein>
<dbReference type="EMBL" id="GL377597">
    <property type="protein sequence ID" value="EFJ22046.1"/>
    <property type="molecule type" value="Genomic_DNA"/>
</dbReference>
<organism evidence="2">
    <name type="scientific">Selaginella moellendorffii</name>
    <name type="common">Spikemoss</name>
    <dbReference type="NCBI Taxonomy" id="88036"/>
    <lineage>
        <taxon>Eukaryota</taxon>
        <taxon>Viridiplantae</taxon>
        <taxon>Streptophyta</taxon>
        <taxon>Embryophyta</taxon>
        <taxon>Tracheophyta</taxon>
        <taxon>Lycopodiopsida</taxon>
        <taxon>Selaginellales</taxon>
        <taxon>Selaginellaceae</taxon>
        <taxon>Selaginella</taxon>
    </lineage>
</organism>
<name>D8S0F9_SELML</name>
<keyword evidence="2" id="KW-1185">Reference proteome</keyword>
<gene>
    <name evidence="1" type="ORF">SELMODRAFT_416797</name>
</gene>
<dbReference type="Gramene" id="EFJ22046">
    <property type="protein sequence ID" value="EFJ22046"/>
    <property type="gene ID" value="SELMODRAFT_416797"/>
</dbReference>
<sequence length="255" mass="28569">MDWLRRFGYWPRTGKTSRGGFRNLRQIHLGKWHSTQPALLPYICSCDQVVYPVPEWRFCATRALRYGRQATCWDPLDFKEEDRKAKAAQIIPVLLAAVLPRGQGAVLHNFFPRSELCVDASGLHGTIWSIYRDAMEAEVMEARDMFPYSSQVDIEAMAKNILFSKLHEALGNHCTGVQTASIGKMARSSKCGWRTTCSALCGSCGAPVCPVKGYGYFCAWHTGAAPASCDERAFVEAYFRNVLQDLRMAFGRPGI</sequence>
<dbReference type="KEGG" id="smo:SELMODRAFT_416797"/>
<accession>D8S0F9</accession>
<evidence type="ECO:0000313" key="1">
    <source>
        <dbReference type="EMBL" id="EFJ22046.1"/>
    </source>
</evidence>
<dbReference type="Proteomes" id="UP000001514">
    <property type="component" value="Unassembled WGS sequence"/>
</dbReference>
<reference evidence="1 2" key="1">
    <citation type="journal article" date="2011" name="Science">
        <title>The Selaginella genome identifies genetic changes associated with the evolution of vascular plants.</title>
        <authorList>
            <person name="Banks J.A."/>
            <person name="Nishiyama T."/>
            <person name="Hasebe M."/>
            <person name="Bowman J.L."/>
            <person name="Gribskov M."/>
            <person name="dePamphilis C."/>
            <person name="Albert V.A."/>
            <person name="Aono N."/>
            <person name="Aoyama T."/>
            <person name="Ambrose B.A."/>
            <person name="Ashton N.W."/>
            <person name="Axtell M.J."/>
            <person name="Barker E."/>
            <person name="Barker M.S."/>
            <person name="Bennetzen J.L."/>
            <person name="Bonawitz N.D."/>
            <person name="Chapple C."/>
            <person name="Cheng C."/>
            <person name="Correa L.G."/>
            <person name="Dacre M."/>
            <person name="DeBarry J."/>
            <person name="Dreyer I."/>
            <person name="Elias M."/>
            <person name="Engstrom E.M."/>
            <person name="Estelle M."/>
            <person name="Feng L."/>
            <person name="Finet C."/>
            <person name="Floyd S.K."/>
            <person name="Frommer W.B."/>
            <person name="Fujita T."/>
            <person name="Gramzow L."/>
            <person name="Gutensohn M."/>
            <person name="Harholt J."/>
            <person name="Hattori M."/>
            <person name="Heyl A."/>
            <person name="Hirai T."/>
            <person name="Hiwatashi Y."/>
            <person name="Ishikawa M."/>
            <person name="Iwata M."/>
            <person name="Karol K.G."/>
            <person name="Koehler B."/>
            <person name="Kolukisaoglu U."/>
            <person name="Kubo M."/>
            <person name="Kurata T."/>
            <person name="Lalonde S."/>
            <person name="Li K."/>
            <person name="Li Y."/>
            <person name="Litt A."/>
            <person name="Lyons E."/>
            <person name="Manning G."/>
            <person name="Maruyama T."/>
            <person name="Michael T.P."/>
            <person name="Mikami K."/>
            <person name="Miyazaki S."/>
            <person name="Morinaga S."/>
            <person name="Murata T."/>
            <person name="Mueller-Roeber B."/>
            <person name="Nelson D.R."/>
            <person name="Obara M."/>
            <person name="Oguri Y."/>
            <person name="Olmstead R.G."/>
            <person name="Onodera N."/>
            <person name="Petersen B.L."/>
            <person name="Pils B."/>
            <person name="Prigge M."/>
            <person name="Rensing S.A."/>
            <person name="Riano-Pachon D.M."/>
            <person name="Roberts A.W."/>
            <person name="Sato Y."/>
            <person name="Scheller H.V."/>
            <person name="Schulz B."/>
            <person name="Schulz C."/>
            <person name="Shakirov E.V."/>
            <person name="Shibagaki N."/>
            <person name="Shinohara N."/>
            <person name="Shippen D.E."/>
            <person name="Soerensen I."/>
            <person name="Sotooka R."/>
            <person name="Sugimoto N."/>
            <person name="Sugita M."/>
            <person name="Sumikawa N."/>
            <person name="Tanurdzic M."/>
            <person name="Theissen G."/>
            <person name="Ulvskov P."/>
            <person name="Wakazuki S."/>
            <person name="Weng J.K."/>
            <person name="Willats W.W."/>
            <person name="Wipf D."/>
            <person name="Wolf P.G."/>
            <person name="Yang L."/>
            <person name="Zimmer A.D."/>
            <person name="Zhu Q."/>
            <person name="Mitros T."/>
            <person name="Hellsten U."/>
            <person name="Loque D."/>
            <person name="Otillar R."/>
            <person name="Salamov A."/>
            <person name="Schmutz J."/>
            <person name="Shapiro H."/>
            <person name="Lindquist E."/>
            <person name="Lucas S."/>
            <person name="Rokhsar D."/>
            <person name="Grigoriev I.V."/>
        </authorList>
    </citation>
    <scope>NUCLEOTIDE SEQUENCE [LARGE SCALE GENOMIC DNA]</scope>
</reference>
<proteinExistence type="predicted"/>